<reference evidence="2 3" key="1">
    <citation type="submission" date="2017-06" db="EMBL/GenBank/DDBJ databases">
        <authorList>
            <consortium name="Pathogen Informatics"/>
        </authorList>
    </citation>
    <scope>NUCLEOTIDE SEQUENCE [LARGE SCALE GENOMIC DNA]</scope>
    <source>
        <strain evidence="2 3">NCTC11865</strain>
    </source>
</reference>
<gene>
    <name evidence="2" type="ORF">SAMEA4412665_00859</name>
</gene>
<dbReference type="Proteomes" id="UP000215332">
    <property type="component" value="Chromosome 1"/>
</dbReference>
<feature type="compositionally biased region" description="Basic and acidic residues" evidence="1">
    <location>
        <begin position="219"/>
        <end position="228"/>
    </location>
</feature>
<feature type="region of interest" description="Disordered" evidence="1">
    <location>
        <begin position="166"/>
        <end position="228"/>
    </location>
</feature>
<dbReference type="KEGG" id="cgrn:4412665_00859"/>
<dbReference type="EMBL" id="LT906441">
    <property type="protein sequence ID" value="SNV32836.1"/>
    <property type="molecule type" value="Genomic_DNA"/>
</dbReference>
<protein>
    <submittedName>
        <fullName evidence="2">Protein of uncharacterized function (DUF501)</fullName>
    </submittedName>
</protein>
<dbReference type="eggNOG" id="COG1507">
    <property type="taxonomic scope" value="Bacteria"/>
</dbReference>
<dbReference type="PANTHER" id="PTHR37163:SF1">
    <property type="entry name" value="DUF501 DOMAIN-CONTAINING PROTEIN"/>
    <property type="match status" value="1"/>
</dbReference>
<feature type="compositionally biased region" description="Basic and acidic residues" evidence="1">
    <location>
        <begin position="168"/>
        <end position="178"/>
    </location>
</feature>
<accession>A0A239WFF1</accession>
<feature type="compositionally biased region" description="Low complexity" evidence="1">
    <location>
        <begin position="200"/>
        <end position="209"/>
    </location>
</feature>
<proteinExistence type="predicted"/>
<dbReference type="PANTHER" id="PTHR37163">
    <property type="entry name" value="CONSERVED PROTEIN"/>
    <property type="match status" value="1"/>
</dbReference>
<name>A0A239WFF1_9ACTN</name>
<dbReference type="Pfam" id="PF04417">
    <property type="entry name" value="DUF501"/>
    <property type="match status" value="1"/>
</dbReference>
<organism evidence="2 3">
    <name type="scientific">Cutibacterium granulosum</name>
    <dbReference type="NCBI Taxonomy" id="33011"/>
    <lineage>
        <taxon>Bacteria</taxon>
        <taxon>Bacillati</taxon>
        <taxon>Actinomycetota</taxon>
        <taxon>Actinomycetes</taxon>
        <taxon>Propionibacteriales</taxon>
        <taxon>Propionibacteriaceae</taxon>
        <taxon>Cutibacterium</taxon>
    </lineage>
</organism>
<sequence>MDLQPFTSADVAAVRDQLGREPRAVAGVAWRCPCGRPGVIATEPRLPNGSPFPTTYYLTCPRAASLIGRLEASGLMAQMTERLAEDPELAEVYQAAHERYLADRAQIAAEQGTGPVAQIEGISAGGMPTRVKCLHALTAQALASGPGVNPLGDEVVAELGGFWTNPCHPEHVDPERPAAPENPDDSELPDNPEPRRRSESPVSYESGSSQDHATSPAHPSEHHESEAS</sequence>
<evidence type="ECO:0000313" key="2">
    <source>
        <dbReference type="EMBL" id="SNV32836.1"/>
    </source>
</evidence>
<evidence type="ECO:0000313" key="3">
    <source>
        <dbReference type="Proteomes" id="UP000215332"/>
    </source>
</evidence>
<dbReference type="AlphaFoldDB" id="A0A239WFF1"/>
<evidence type="ECO:0000256" key="1">
    <source>
        <dbReference type="SAM" id="MobiDB-lite"/>
    </source>
</evidence>
<dbReference type="InterPro" id="IPR007511">
    <property type="entry name" value="DUF501"/>
</dbReference>